<dbReference type="EC" id="3.1.1.97" evidence="7"/>
<evidence type="ECO:0000313" key="10">
    <source>
        <dbReference type="EMBL" id="CUG88883.1"/>
    </source>
</evidence>
<evidence type="ECO:0000256" key="9">
    <source>
        <dbReference type="PROSITE-ProRule" id="PRU00221"/>
    </source>
</evidence>
<dbReference type="Gene3D" id="2.130.10.10">
    <property type="entry name" value="YVTN repeat-like/Quinoprotein amine dehydrogenase"/>
    <property type="match status" value="1"/>
</dbReference>
<protein>
    <recommendedName>
        <fullName evidence="7">methylated diphthine methylhydrolase</fullName>
        <ecNumber evidence="7">3.1.1.97</ecNumber>
    </recommendedName>
</protein>
<dbReference type="InterPro" id="IPR036322">
    <property type="entry name" value="WD40_repeat_dom_sf"/>
</dbReference>
<dbReference type="Proteomes" id="UP000051952">
    <property type="component" value="Unassembled WGS sequence"/>
</dbReference>
<keyword evidence="2 9" id="KW-0853">WD repeat</keyword>
<dbReference type="AlphaFoldDB" id="A0A0S4JBG0"/>
<dbReference type="PANTHER" id="PTHR46042">
    <property type="entry name" value="DIPHTHINE METHYLTRANSFERASE"/>
    <property type="match status" value="1"/>
</dbReference>
<dbReference type="OrthoDB" id="1930760at2759"/>
<dbReference type="SUPFAM" id="SSF50978">
    <property type="entry name" value="WD40 repeat-like"/>
    <property type="match status" value="1"/>
</dbReference>
<dbReference type="GO" id="GO:0017183">
    <property type="term" value="P:protein histidyl modification to diphthamide"/>
    <property type="evidence" value="ECO:0007669"/>
    <property type="project" value="TreeGrafter"/>
</dbReference>
<evidence type="ECO:0000256" key="2">
    <source>
        <dbReference type="ARBA" id="ARBA00022574"/>
    </source>
</evidence>
<dbReference type="InterPro" id="IPR019775">
    <property type="entry name" value="WD40_repeat_CS"/>
</dbReference>
<name>A0A0S4JBG0_BODSA</name>
<comment type="pathway">
    <text evidence="1">Protein modification; peptidyl-diphthamide biosynthesis.</text>
</comment>
<organism evidence="10 11">
    <name type="scientific">Bodo saltans</name>
    <name type="common">Flagellated protozoan</name>
    <dbReference type="NCBI Taxonomy" id="75058"/>
    <lineage>
        <taxon>Eukaryota</taxon>
        <taxon>Discoba</taxon>
        <taxon>Euglenozoa</taxon>
        <taxon>Kinetoplastea</taxon>
        <taxon>Metakinetoplastina</taxon>
        <taxon>Eubodonida</taxon>
        <taxon>Bodonidae</taxon>
        <taxon>Bodo</taxon>
    </lineage>
</organism>
<evidence type="ECO:0000256" key="1">
    <source>
        <dbReference type="ARBA" id="ARBA00005156"/>
    </source>
</evidence>
<evidence type="ECO:0000256" key="3">
    <source>
        <dbReference type="ARBA" id="ARBA00022737"/>
    </source>
</evidence>
<accession>A0A0S4JBG0</accession>
<dbReference type="GO" id="GO:0061685">
    <property type="term" value="F:diphthine methylesterase activity"/>
    <property type="evidence" value="ECO:0007669"/>
    <property type="project" value="UniProtKB-EC"/>
</dbReference>
<dbReference type="PROSITE" id="PS50082">
    <property type="entry name" value="WD_REPEATS_2"/>
    <property type="match status" value="1"/>
</dbReference>
<dbReference type="InterPro" id="IPR001680">
    <property type="entry name" value="WD40_rpt"/>
</dbReference>
<dbReference type="GO" id="GO:0005840">
    <property type="term" value="C:ribosome"/>
    <property type="evidence" value="ECO:0007669"/>
    <property type="project" value="UniProtKB-KW"/>
</dbReference>
<sequence length="175" mass="18801">DHLMWSGGDDGTLALWDVRAPATDELSAVMRRRFDAGVVTIVVGATAPHELIVGSYDENLCVLDRRALKRPLSSVAVGGGAWRCRKAPGQSSSSSTQFVVAAMQGGASIVEWNSATTTLSVLEEGLLHSVDDHPAPNGTEGVLVYDAVFLNDEHTIATSSFYNQTIKIWERAMVE</sequence>
<dbReference type="InterPro" id="IPR015943">
    <property type="entry name" value="WD40/YVTN_repeat-like_dom_sf"/>
</dbReference>
<evidence type="ECO:0000256" key="8">
    <source>
        <dbReference type="ARBA" id="ARBA00047551"/>
    </source>
</evidence>
<proteinExistence type="inferred from homology"/>
<comment type="catalytic activity">
    <reaction evidence="8">
        <text>diphthine methyl ester-[translation elongation factor 2] + H2O = diphthine-[translation elongation factor 2] + methanol + H(+)</text>
        <dbReference type="Rhea" id="RHEA:42656"/>
        <dbReference type="Rhea" id="RHEA-COMP:10172"/>
        <dbReference type="Rhea" id="RHEA-COMP:10173"/>
        <dbReference type="ChEBI" id="CHEBI:15377"/>
        <dbReference type="ChEBI" id="CHEBI:15378"/>
        <dbReference type="ChEBI" id="CHEBI:17790"/>
        <dbReference type="ChEBI" id="CHEBI:79005"/>
        <dbReference type="ChEBI" id="CHEBI:82696"/>
        <dbReference type="EC" id="3.1.1.97"/>
    </reaction>
</comment>
<evidence type="ECO:0000256" key="5">
    <source>
        <dbReference type="ARBA" id="ARBA00022980"/>
    </source>
</evidence>
<keyword evidence="4" id="KW-0378">Hydrolase</keyword>
<gene>
    <name evidence="10" type="ORF">BSAL_18030</name>
</gene>
<feature type="non-terminal residue" evidence="10">
    <location>
        <position position="1"/>
    </location>
</feature>
<dbReference type="GO" id="GO:0005737">
    <property type="term" value="C:cytoplasm"/>
    <property type="evidence" value="ECO:0007669"/>
    <property type="project" value="TreeGrafter"/>
</dbReference>
<dbReference type="PANTHER" id="PTHR46042:SF1">
    <property type="entry name" value="DIPHTHINE METHYLTRANSFERASE"/>
    <property type="match status" value="1"/>
</dbReference>
<evidence type="ECO:0000256" key="7">
    <source>
        <dbReference type="ARBA" id="ARBA00039131"/>
    </source>
</evidence>
<comment type="similarity">
    <text evidence="6">Belongs to the DPH7 family.</text>
</comment>
<reference evidence="11" key="1">
    <citation type="submission" date="2015-09" db="EMBL/GenBank/DDBJ databases">
        <authorList>
            <consortium name="Pathogen Informatics"/>
        </authorList>
    </citation>
    <scope>NUCLEOTIDE SEQUENCE [LARGE SCALE GENOMIC DNA]</scope>
    <source>
        <strain evidence="11">Lake Konstanz</strain>
    </source>
</reference>
<keyword evidence="5" id="KW-0689">Ribosomal protein</keyword>
<dbReference type="VEuPathDB" id="TriTrypDB:BSAL_18030"/>
<keyword evidence="3" id="KW-0677">Repeat</keyword>
<dbReference type="EMBL" id="CYKH01001681">
    <property type="protein sequence ID" value="CUG88883.1"/>
    <property type="molecule type" value="Genomic_DNA"/>
</dbReference>
<dbReference type="InterPro" id="IPR052415">
    <property type="entry name" value="Diphthine_MTase"/>
</dbReference>
<keyword evidence="5" id="KW-0687">Ribonucleoprotein</keyword>
<evidence type="ECO:0000256" key="4">
    <source>
        <dbReference type="ARBA" id="ARBA00022801"/>
    </source>
</evidence>
<feature type="repeat" description="WD" evidence="9">
    <location>
        <begin position="1"/>
        <end position="19"/>
    </location>
</feature>
<dbReference type="PROSITE" id="PS00678">
    <property type="entry name" value="WD_REPEATS_1"/>
    <property type="match status" value="1"/>
</dbReference>
<evidence type="ECO:0000256" key="6">
    <source>
        <dbReference type="ARBA" id="ARBA00038092"/>
    </source>
</evidence>
<evidence type="ECO:0000313" key="11">
    <source>
        <dbReference type="Proteomes" id="UP000051952"/>
    </source>
</evidence>
<keyword evidence="11" id="KW-1185">Reference proteome</keyword>